<dbReference type="InterPro" id="IPR041474">
    <property type="entry name" value="NicS_C"/>
</dbReference>
<dbReference type="RefSeq" id="WP_354701136.1">
    <property type="nucleotide sequence ID" value="NZ_CP114014.1"/>
</dbReference>
<dbReference type="Gene3D" id="1.10.357.10">
    <property type="entry name" value="Tetracycline Repressor, domain 2"/>
    <property type="match status" value="1"/>
</dbReference>
<keyword evidence="1 2" id="KW-0238">DNA-binding</keyword>
<gene>
    <name evidence="4" type="ORF">DSM112329_01443</name>
</gene>
<dbReference type="GO" id="GO:0006355">
    <property type="term" value="P:regulation of DNA-templated transcription"/>
    <property type="evidence" value="ECO:0007669"/>
    <property type="project" value="UniProtKB-ARBA"/>
</dbReference>
<dbReference type="PROSITE" id="PS50977">
    <property type="entry name" value="HTH_TETR_2"/>
    <property type="match status" value="1"/>
</dbReference>
<accession>A0AAU7ASM5</accession>
<dbReference type="SUPFAM" id="SSF48498">
    <property type="entry name" value="Tetracyclin repressor-like, C-terminal domain"/>
    <property type="match status" value="1"/>
</dbReference>
<sequence>MATARTTAAERRRQILDAAVRVFARQGFHTCRVSDIADEAGVAYGLVYHYFRSKDEVLDTLFLERWDVMVEVIEQVDARDELSAREKLTAITSFIVDSYRHDPDLMKVVIVEVTRAANTFGRTHLDAINRAYGSIARIIEAGMRDGEFRDSIPPQFAAMAFYGAIEQALTGWIFDMLPAGEGAFEATKVHIVDTICGGLDRAAAGGPGNEGLGSASHGE</sequence>
<feature type="domain" description="HTH tetR-type" evidence="3">
    <location>
        <begin position="9"/>
        <end position="69"/>
    </location>
</feature>
<dbReference type="PRINTS" id="PR00455">
    <property type="entry name" value="HTHTETR"/>
</dbReference>
<dbReference type="Gene3D" id="1.10.10.60">
    <property type="entry name" value="Homeodomain-like"/>
    <property type="match status" value="1"/>
</dbReference>
<evidence type="ECO:0000256" key="1">
    <source>
        <dbReference type="ARBA" id="ARBA00023125"/>
    </source>
</evidence>
<dbReference type="GO" id="GO:0003677">
    <property type="term" value="F:DNA binding"/>
    <property type="evidence" value="ECO:0007669"/>
    <property type="project" value="UniProtKB-UniRule"/>
</dbReference>
<feature type="DNA-binding region" description="H-T-H motif" evidence="2">
    <location>
        <begin position="32"/>
        <end position="51"/>
    </location>
</feature>
<dbReference type="InterPro" id="IPR009057">
    <property type="entry name" value="Homeodomain-like_sf"/>
</dbReference>
<evidence type="ECO:0000313" key="4">
    <source>
        <dbReference type="EMBL" id="XAY04608.1"/>
    </source>
</evidence>
<evidence type="ECO:0000259" key="3">
    <source>
        <dbReference type="PROSITE" id="PS50977"/>
    </source>
</evidence>
<dbReference type="AlphaFoldDB" id="A0AAU7ASM5"/>
<name>A0AAU7ASM5_9ACTN</name>
<dbReference type="EMBL" id="CP114014">
    <property type="protein sequence ID" value="XAY04608.1"/>
    <property type="molecule type" value="Genomic_DNA"/>
</dbReference>
<reference evidence="4" key="1">
    <citation type="submission" date="2022-12" db="EMBL/GenBank/DDBJ databases">
        <title>Paraconexibacter alkalitolerans sp. nov. and Baekduia alba sp. nov., isolated from soil and emended description of the genera Paraconexibacter (Chun et al., 2020) and Baekduia (An et al., 2020).</title>
        <authorList>
            <person name="Vieira S."/>
            <person name="Huber K.J."/>
            <person name="Geppert A."/>
            <person name="Wolf J."/>
            <person name="Neumann-Schaal M."/>
            <person name="Muesken M."/>
            <person name="Overmann J."/>
        </authorList>
    </citation>
    <scope>NUCLEOTIDE SEQUENCE</scope>
    <source>
        <strain evidence="4">AEG42_29</strain>
    </source>
</reference>
<proteinExistence type="predicted"/>
<dbReference type="SUPFAM" id="SSF46689">
    <property type="entry name" value="Homeodomain-like"/>
    <property type="match status" value="1"/>
</dbReference>
<dbReference type="Pfam" id="PF17938">
    <property type="entry name" value="TetR_C_29"/>
    <property type="match status" value="1"/>
</dbReference>
<dbReference type="InterPro" id="IPR050109">
    <property type="entry name" value="HTH-type_TetR-like_transc_reg"/>
</dbReference>
<dbReference type="KEGG" id="parq:DSM112329_01443"/>
<dbReference type="InterPro" id="IPR036271">
    <property type="entry name" value="Tet_transcr_reg_TetR-rel_C_sf"/>
</dbReference>
<protein>
    <recommendedName>
        <fullName evidence="3">HTH tetR-type domain-containing protein</fullName>
    </recommendedName>
</protein>
<evidence type="ECO:0000256" key="2">
    <source>
        <dbReference type="PROSITE-ProRule" id="PRU00335"/>
    </source>
</evidence>
<dbReference type="InterPro" id="IPR001647">
    <property type="entry name" value="HTH_TetR"/>
</dbReference>
<dbReference type="PANTHER" id="PTHR30055">
    <property type="entry name" value="HTH-TYPE TRANSCRIPTIONAL REGULATOR RUTR"/>
    <property type="match status" value="1"/>
</dbReference>
<organism evidence="4">
    <name type="scientific">Paraconexibacter sp. AEG42_29</name>
    <dbReference type="NCBI Taxonomy" id="2997339"/>
    <lineage>
        <taxon>Bacteria</taxon>
        <taxon>Bacillati</taxon>
        <taxon>Actinomycetota</taxon>
        <taxon>Thermoleophilia</taxon>
        <taxon>Solirubrobacterales</taxon>
        <taxon>Paraconexibacteraceae</taxon>
        <taxon>Paraconexibacter</taxon>
    </lineage>
</organism>
<dbReference type="Pfam" id="PF00440">
    <property type="entry name" value="TetR_N"/>
    <property type="match status" value="1"/>
</dbReference>